<dbReference type="InterPro" id="IPR000873">
    <property type="entry name" value="AMP-dep_synth/lig_dom"/>
</dbReference>
<evidence type="ECO:0000313" key="8">
    <source>
        <dbReference type="Proteomes" id="UP000198984"/>
    </source>
</evidence>
<feature type="signal peptide" evidence="5">
    <location>
        <begin position="1"/>
        <end position="31"/>
    </location>
</feature>
<dbReference type="Gene3D" id="2.30.38.10">
    <property type="entry name" value="Luciferase, Domain 3"/>
    <property type="match status" value="1"/>
</dbReference>
<protein>
    <submittedName>
        <fullName evidence="7">Bacitracin synthase 2</fullName>
    </submittedName>
</protein>
<dbReference type="NCBIfam" id="TIGR01720">
    <property type="entry name" value="NRPS-para261"/>
    <property type="match status" value="1"/>
</dbReference>
<dbReference type="InterPro" id="IPR045851">
    <property type="entry name" value="AMP-bd_C_sf"/>
</dbReference>
<dbReference type="InterPro" id="IPR001242">
    <property type="entry name" value="Condensation_dom"/>
</dbReference>
<dbReference type="InterPro" id="IPR023213">
    <property type="entry name" value="CAT-like_dom_sf"/>
</dbReference>
<dbReference type="InterPro" id="IPR036736">
    <property type="entry name" value="ACP-like_sf"/>
</dbReference>
<dbReference type="Pfam" id="PF13193">
    <property type="entry name" value="AMP-binding_C"/>
    <property type="match status" value="1"/>
</dbReference>
<dbReference type="InterPro" id="IPR006162">
    <property type="entry name" value="Ppantetheine_attach_site"/>
</dbReference>
<sequence length="2331" mass="258634">MKSIHIQKYWKNKFSTPLPLCLPLHSSATQAESTVPLPAHVMQAAAACTKDAPAAVYCYLLSALAMVVYKYWGERELAAVVPNFQHPANQPAEEVFIRLSFDPAAPLSALLLSCREELLQAFKHQPWQLSQLGQAAAETKQRQFALTSGGHHLPAPYGLHINYPAQGQLPVLTIRSNAQQSAAWPQQVAGSFIQALELLAKAPGSLLQEADLLSAASRAWLLRDVGAAANESSVTPIHILFAEKAADKPQAPAVFWNDTVCSYEQLHGWSGRLAQYLHTRYNIGEQSVVAIQLPSGPGLMAAIFGVLSAGAAFLLLPMDLPAERLQYMMDDSRAMLLIAANDRQGISCIDNAMLQSLVNSSGPVYSSLPAANANACIIYTSGSTGQPKGVAISHACLWNMLHWFRNYFALSPAAVLPQKTALSFVDALAELLLPVTVTGGAVYLRPYDDIILDPEAYLDWLEGIQATVIQFVPSALDALMEMADISRLQHLQHIILSGEPVKKKYDFTAAVYNLYGCSEGTASSTIYRYTGADTQLNIIGRPIDNTWVYLLDDDLQLVPPGMRGEIYIGGNSITNGYLFKEELTDARFIPDPFYPGKKCYRTGDRGRWRDDGNLECLGRIDNQLKVNGIRIEPAEIAAALMQMRGIDNAFVLMAQVDGTDMLTAYLQLGEALTPAAIRSFLQERLPAYMIPGCFVKLDEIPRNSNGKADLLRFPDPSLHRIKDHETYIAPADALENTLAIIWKNVLNSGVVGRNDNFFDLGGHSLKAMKVMSAIYKQLGVQLGLRTLFDAPTLEALAARVKAADYTGYQEIKPVAAKELYPCSRAQKRLWTLAQIEEQQVAYNMLSGYVIDGNFNRAAFDRAFSTLVEQHEILRTVFVMQNGEPWQKIHTPEQAGIKIACLDLSAEADCDDKVRQLADAEAMFVFDLEKGPLIRMKLIRTAAQRHIFFFNMHHIISDAWTMRVLLNKILAMYEAFSNGRENPFKPLPIQYKDYAQWQNDQLAGTQMAIHQRFWQQQFADGVPVLELTTDYPRPALKTYNGSTCGIWIPAAPTAAFEEYARRQQASLFMSLLALLNVLLYRYSGQEDIVIGTPVAGREHKDLEDQLGFFVNTLALRTRFNGREKFSTLLATVRENLLNCYEHQAFPFDQLVDELTFARDVRRSPVFDVMAVLHDKETTGDSTNIEKGNIDMQVGGYNTRSRMSKFDLSFSFVQENGCLFIELEYNTDLFTRQRMDKLLRHFAQLVESVVQQDVRVALLDYLSQEEKHQLLHTFNDTRRDYPENKTILHLFAEQAARQPEAAAVIAGDTIVSYGELDQQSDRLAASLVNVYGINPGDRVGMMVGRTEQMIICLLAIFKCGGVYVPVDPAYPENRMLYLVENSGIKLLLADVTPPAGISALSLQTVHPAAFAEAAAGKPLPPITPGSPAYIIYTSGSTGLPKGVLVHHHNLFNMALSWRDDYRLNTFRVNLLQLASISFDVFIGDVCRALLNGGTMIITPAAVRTEPEALYQLLLKHRISILESTPGLIFPLMEYVGLQPGGLPDMQLLILGSDICRWTDFNKLLQHFGNSMRIINSYGCTEATIDSSFFEGLPDHTEETGIVPVGKPMANTSFYVLDAQGQLLPAGLNGELYIGGKGVAAGYWKNEALSAARFVADPFNEGHKMYRTNDLACWTPDGQLKFLGRNDLQVKIRGYRIEPGEIEQHLLQHPDVTAAVVVCRPQSNGEVQLAAYFTGAAALQERTVRSYLRKHLPDFMIPQHIIPLAALPYSINGKINRDALPDPATVTANTTAAGWQPANATERLVLEVSARVLNRQQVNMDDNFFAIGGDSIKAIQIVATLFKEGLKLHVKDIFQNPEVGGWVACVQHTGAMPDNSRVTGECALTPAQAAFFELPYHKPDHYNQSVLLFAAAGWDEAVIHQCLTRLLEQHDQLRATFRRTAGTVQQHISSTVAASAPEVYDLRNKKEWRTEWKAAANGLQESIQLEQAPLLKTALFRLEEGDYLLIAAHHLVIDETSWRILLEDLGTLYSGLAAGREPLLPAKTDAYKTWAARMQQYAQSTELAATAGHWKQVLEAGAAPITYEMQATGNYVKDIAAVHFELDAADTGCLFTNVNRTLRTELNDVLLATLGLALKDWCGRERICVALQGHGREAFYEKADVSRTIGCFTTAYPVLLNTGAVKDVQQHVKHTKESLRKAPLKGLGYGVLKQLNKTLQSYPEPQIRFGYATQLEGLLQDTFFKIAAGPRGEHMDKDCPREYDIDISCAITEGQLRITIAYNQRQFSAARMELLCDAYRSALQQLIQTCSTRSETALTPGDFSYKGLSAEDLDTFFD</sequence>
<dbReference type="Proteomes" id="UP000198984">
    <property type="component" value="Unassembled WGS sequence"/>
</dbReference>
<evidence type="ECO:0000256" key="2">
    <source>
        <dbReference type="ARBA" id="ARBA00022450"/>
    </source>
</evidence>
<dbReference type="SUPFAM" id="SSF56801">
    <property type="entry name" value="Acetyl-CoA synthetase-like"/>
    <property type="match status" value="2"/>
</dbReference>
<dbReference type="Pfam" id="PF00550">
    <property type="entry name" value="PP-binding"/>
    <property type="match status" value="2"/>
</dbReference>
<dbReference type="InterPro" id="IPR025110">
    <property type="entry name" value="AMP-bd_C"/>
</dbReference>
<organism evidence="7 8">
    <name type="scientific">Chitinophaga rupis</name>
    <dbReference type="NCBI Taxonomy" id="573321"/>
    <lineage>
        <taxon>Bacteria</taxon>
        <taxon>Pseudomonadati</taxon>
        <taxon>Bacteroidota</taxon>
        <taxon>Chitinophagia</taxon>
        <taxon>Chitinophagales</taxon>
        <taxon>Chitinophagaceae</taxon>
        <taxon>Chitinophaga</taxon>
    </lineage>
</organism>
<dbReference type="Pfam" id="PF00668">
    <property type="entry name" value="Condensation"/>
    <property type="match status" value="2"/>
</dbReference>
<dbReference type="PROSITE" id="PS50075">
    <property type="entry name" value="CARRIER"/>
    <property type="match status" value="2"/>
</dbReference>
<dbReference type="EMBL" id="FOBB01000015">
    <property type="protein sequence ID" value="SEN91020.1"/>
    <property type="molecule type" value="Genomic_DNA"/>
</dbReference>
<dbReference type="PANTHER" id="PTHR45527">
    <property type="entry name" value="NONRIBOSOMAL PEPTIDE SYNTHETASE"/>
    <property type="match status" value="1"/>
</dbReference>
<dbReference type="GO" id="GO:0044550">
    <property type="term" value="P:secondary metabolite biosynthetic process"/>
    <property type="evidence" value="ECO:0007669"/>
    <property type="project" value="TreeGrafter"/>
</dbReference>
<dbReference type="InterPro" id="IPR020845">
    <property type="entry name" value="AMP-binding_CS"/>
</dbReference>
<feature type="domain" description="Carrier" evidence="6">
    <location>
        <begin position="729"/>
        <end position="804"/>
    </location>
</feature>
<dbReference type="InterPro" id="IPR010060">
    <property type="entry name" value="NRPS_synth"/>
</dbReference>
<dbReference type="CDD" id="cd05930">
    <property type="entry name" value="A_NRPS"/>
    <property type="match status" value="1"/>
</dbReference>
<dbReference type="PROSITE" id="PS00012">
    <property type="entry name" value="PHOSPHOPANTETHEINE"/>
    <property type="match status" value="1"/>
</dbReference>
<dbReference type="CDD" id="cd19531">
    <property type="entry name" value="LCL_NRPS-like"/>
    <property type="match status" value="1"/>
</dbReference>
<feature type="domain" description="Carrier" evidence="6">
    <location>
        <begin position="1793"/>
        <end position="1867"/>
    </location>
</feature>
<dbReference type="Gene3D" id="3.30.559.30">
    <property type="entry name" value="Nonribosomal peptide synthetase, condensation domain"/>
    <property type="match status" value="3"/>
</dbReference>
<proteinExistence type="predicted"/>
<accession>A0A1H8KDI2</accession>
<dbReference type="GO" id="GO:0043041">
    <property type="term" value="P:amino acid activation for nonribosomal peptide biosynthetic process"/>
    <property type="evidence" value="ECO:0007669"/>
    <property type="project" value="TreeGrafter"/>
</dbReference>
<keyword evidence="5" id="KW-0732">Signal</keyword>
<dbReference type="Gene3D" id="1.10.1200.10">
    <property type="entry name" value="ACP-like"/>
    <property type="match status" value="2"/>
</dbReference>
<keyword evidence="2" id="KW-0596">Phosphopantetheine</keyword>
<dbReference type="InterPro" id="IPR010071">
    <property type="entry name" value="AA_adenyl_dom"/>
</dbReference>
<evidence type="ECO:0000313" key="7">
    <source>
        <dbReference type="EMBL" id="SEN91020.1"/>
    </source>
</evidence>
<dbReference type="Gene3D" id="3.30.300.30">
    <property type="match status" value="2"/>
</dbReference>
<dbReference type="RefSeq" id="WP_089921332.1">
    <property type="nucleotide sequence ID" value="NZ_FOBB01000015.1"/>
</dbReference>
<dbReference type="OrthoDB" id="9778383at2"/>
<dbReference type="GO" id="GO:0005737">
    <property type="term" value="C:cytoplasm"/>
    <property type="evidence" value="ECO:0007669"/>
    <property type="project" value="TreeGrafter"/>
</dbReference>
<dbReference type="GO" id="GO:0003824">
    <property type="term" value="F:catalytic activity"/>
    <property type="evidence" value="ECO:0007669"/>
    <property type="project" value="InterPro"/>
</dbReference>
<evidence type="ECO:0000256" key="5">
    <source>
        <dbReference type="SAM" id="SignalP"/>
    </source>
</evidence>
<evidence type="ECO:0000259" key="6">
    <source>
        <dbReference type="PROSITE" id="PS50075"/>
    </source>
</evidence>
<dbReference type="STRING" id="573321.SAMN04488505_1159"/>
<gene>
    <name evidence="7" type="ORF">SAMN04488505_1159</name>
</gene>
<dbReference type="Gene3D" id="3.40.50.12780">
    <property type="entry name" value="N-terminal domain of ligase-like"/>
    <property type="match status" value="1"/>
</dbReference>
<dbReference type="NCBIfam" id="TIGR01733">
    <property type="entry name" value="AA-adenyl-dom"/>
    <property type="match status" value="2"/>
</dbReference>
<dbReference type="InterPro" id="IPR009081">
    <property type="entry name" value="PP-bd_ACP"/>
</dbReference>
<keyword evidence="8" id="KW-1185">Reference proteome</keyword>
<dbReference type="Gene3D" id="3.30.559.10">
    <property type="entry name" value="Chloramphenicol acetyltransferase-like domain"/>
    <property type="match status" value="2"/>
</dbReference>
<feature type="chain" id="PRO_5011440174" evidence="5">
    <location>
        <begin position="32"/>
        <end position="2331"/>
    </location>
</feature>
<dbReference type="PROSITE" id="PS00455">
    <property type="entry name" value="AMP_BINDING"/>
    <property type="match status" value="2"/>
</dbReference>
<evidence type="ECO:0000256" key="4">
    <source>
        <dbReference type="ARBA" id="ARBA00022737"/>
    </source>
</evidence>
<reference evidence="7 8" key="1">
    <citation type="submission" date="2016-10" db="EMBL/GenBank/DDBJ databases">
        <authorList>
            <person name="de Groot N.N."/>
        </authorList>
    </citation>
    <scope>NUCLEOTIDE SEQUENCE [LARGE SCALE GENOMIC DNA]</scope>
    <source>
        <strain evidence="7 8">DSM 21039</strain>
    </source>
</reference>
<evidence type="ECO:0000256" key="3">
    <source>
        <dbReference type="ARBA" id="ARBA00022553"/>
    </source>
</evidence>
<keyword evidence="4" id="KW-0677">Repeat</keyword>
<dbReference type="FunFam" id="1.10.1200.10:FF:000005">
    <property type="entry name" value="Nonribosomal peptide synthetase 1"/>
    <property type="match status" value="1"/>
</dbReference>
<dbReference type="SUPFAM" id="SSF52777">
    <property type="entry name" value="CoA-dependent acyltransferases"/>
    <property type="match status" value="5"/>
</dbReference>
<dbReference type="InterPro" id="IPR042099">
    <property type="entry name" value="ANL_N_sf"/>
</dbReference>
<dbReference type="GO" id="GO:0031177">
    <property type="term" value="F:phosphopantetheine binding"/>
    <property type="evidence" value="ECO:0007669"/>
    <property type="project" value="TreeGrafter"/>
</dbReference>
<dbReference type="Gene3D" id="3.40.50.980">
    <property type="match status" value="2"/>
</dbReference>
<name>A0A1H8KDI2_9BACT</name>
<dbReference type="SUPFAM" id="SSF47336">
    <property type="entry name" value="ACP-like"/>
    <property type="match status" value="2"/>
</dbReference>
<keyword evidence="3" id="KW-0597">Phosphoprotein</keyword>
<evidence type="ECO:0000256" key="1">
    <source>
        <dbReference type="ARBA" id="ARBA00001957"/>
    </source>
</evidence>
<dbReference type="PANTHER" id="PTHR45527:SF1">
    <property type="entry name" value="FATTY ACID SYNTHASE"/>
    <property type="match status" value="1"/>
</dbReference>
<dbReference type="Pfam" id="PF00501">
    <property type="entry name" value="AMP-binding"/>
    <property type="match status" value="2"/>
</dbReference>
<comment type="cofactor">
    <cofactor evidence="1">
        <name>pantetheine 4'-phosphate</name>
        <dbReference type="ChEBI" id="CHEBI:47942"/>
    </cofactor>
</comment>
<dbReference type="CDD" id="cd19534">
    <property type="entry name" value="E_NRPS"/>
    <property type="match status" value="1"/>
</dbReference>